<proteinExistence type="predicted"/>
<reference evidence="1 2" key="1">
    <citation type="journal article" date="2011" name="Nat. Commun.">
        <title>Effector diversification within compartments of the Leptosphaeria maculans genome affected by Repeat-Induced Point mutations.</title>
        <authorList>
            <person name="Rouxel T."/>
            <person name="Grandaubert J."/>
            <person name="Hane J.K."/>
            <person name="Hoede C."/>
            <person name="van de Wouw A.P."/>
            <person name="Couloux A."/>
            <person name="Dominguez V."/>
            <person name="Anthouard V."/>
            <person name="Bally P."/>
            <person name="Bourras S."/>
            <person name="Cozijnsen A.J."/>
            <person name="Ciuffetti L.M."/>
            <person name="Degrave A."/>
            <person name="Dilmaghani A."/>
            <person name="Duret L."/>
            <person name="Fudal I."/>
            <person name="Goodwin S.B."/>
            <person name="Gout L."/>
            <person name="Glaser N."/>
            <person name="Linglin J."/>
            <person name="Kema G.H.J."/>
            <person name="Lapalu N."/>
            <person name="Lawrence C.B."/>
            <person name="May K."/>
            <person name="Meyer M."/>
            <person name="Ollivier B."/>
            <person name="Poulain J."/>
            <person name="Schoch C.L."/>
            <person name="Simon A."/>
            <person name="Spatafora J.W."/>
            <person name="Stachowiak A."/>
            <person name="Turgeon B.G."/>
            <person name="Tyler B.M."/>
            <person name="Vincent D."/>
            <person name="Weissenbach J."/>
            <person name="Amselem J."/>
            <person name="Quesneville H."/>
            <person name="Oliver R.P."/>
            <person name="Wincker P."/>
            <person name="Balesdent M.-H."/>
            <person name="Howlett B.J."/>
        </authorList>
    </citation>
    <scope>NUCLEOTIDE SEQUENCE [LARGE SCALE GENOMIC DNA]</scope>
    <source>
        <strain evidence="2">JN3 / isolate v23.1.3 / race Av1-4-5-6-7-8</strain>
    </source>
</reference>
<keyword evidence="2" id="KW-1185">Reference proteome</keyword>
<dbReference type="EMBL" id="FP929064">
    <property type="protein sequence ID" value="CCT61069.1"/>
    <property type="molecule type" value="Genomic_DNA"/>
</dbReference>
<dbReference type="VEuPathDB" id="FungiDB:Lema_P124730.1"/>
<sequence>MNTMLEGSKTGDKAMEENSTSYRLGCRHCLKKEKRKESWGREGLYVDQTASRSVLTHLVAPLADFADHQPRITSRRHLIVLHRAENHLVETEDLYQLVNKTQTANLSEADNAFLVDKAIRVQLATTELNKHVAAHPKTKFTLRLKLLKQQFKKLEWICRMEDGAVCVTESERSSVYPSKLFGLVHTLAFSTSRSKLVPPTNRALNSSITNSAFFGLKEGVFIMWDAYMRRVPLCWTNERRLNNLGTSSKLSHDVHGINEGY</sequence>
<gene>
    <name evidence="1" type="ORF">Lema_P124730.1</name>
</gene>
<dbReference type="InParanoid" id="M1ZJM5"/>
<name>M1ZJM5_LEPMJ</name>
<evidence type="ECO:0000313" key="1">
    <source>
        <dbReference type="EMBL" id="CCT61069.1"/>
    </source>
</evidence>
<dbReference type="AlphaFoldDB" id="M1ZJM5"/>
<organism evidence="1 2">
    <name type="scientific">Leptosphaeria maculans (strain JN3 / isolate v23.1.3 / race Av1-4-5-6-7-8)</name>
    <name type="common">Blackleg fungus</name>
    <name type="synonym">Phoma lingam</name>
    <dbReference type="NCBI Taxonomy" id="985895"/>
    <lineage>
        <taxon>Eukaryota</taxon>
        <taxon>Fungi</taxon>
        <taxon>Dikarya</taxon>
        <taxon>Ascomycota</taxon>
        <taxon>Pezizomycotina</taxon>
        <taxon>Dothideomycetes</taxon>
        <taxon>Pleosporomycetidae</taxon>
        <taxon>Pleosporales</taxon>
        <taxon>Pleosporineae</taxon>
        <taxon>Leptosphaeriaceae</taxon>
        <taxon>Plenodomus</taxon>
        <taxon>Plenodomus lingam/Leptosphaeria maculans species complex</taxon>
    </lineage>
</organism>
<dbReference type="Proteomes" id="UP000002668">
    <property type="component" value="Genome"/>
</dbReference>
<evidence type="ECO:0000313" key="2">
    <source>
        <dbReference type="Proteomes" id="UP000002668"/>
    </source>
</evidence>
<protein>
    <submittedName>
        <fullName evidence="1">Uncharacterized protein</fullName>
    </submittedName>
</protein>
<accession>M1ZJM5</accession>